<dbReference type="AlphaFoldDB" id="F8PBU5"/>
<dbReference type="GeneID" id="18812167"/>
<name>F8PBU5_SERL9</name>
<evidence type="ECO:0000256" key="1">
    <source>
        <dbReference type="SAM" id="MobiDB-lite"/>
    </source>
</evidence>
<protein>
    <submittedName>
        <fullName evidence="2">Uncharacterized protein</fullName>
    </submittedName>
</protein>
<gene>
    <name evidence="2" type="ORF">SERLADRAFT_402439</name>
</gene>
<dbReference type="RefSeq" id="XP_007323865.1">
    <property type="nucleotide sequence ID" value="XM_007323803.1"/>
</dbReference>
<proteinExistence type="predicted"/>
<dbReference type="HOGENOM" id="CLU_2110472_0_0_1"/>
<evidence type="ECO:0000313" key="2">
    <source>
        <dbReference type="EMBL" id="EGO19732.1"/>
    </source>
</evidence>
<organism>
    <name type="scientific">Serpula lacrymans var. lacrymans (strain S7.9)</name>
    <name type="common">Dry rot fungus</name>
    <dbReference type="NCBI Taxonomy" id="578457"/>
    <lineage>
        <taxon>Eukaryota</taxon>
        <taxon>Fungi</taxon>
        <taxon>Dikarya</taxon>
        <taxon>Basidiomycota</taxon>
        <taxon>Agaricomycotina</taxon>
        <taxon>Agaricomycetes</taxon>
        <taxon>Agaricomycetidae</taxon>
        <taxon>Boletales</taxon>
        <taxon>Coniophorineae</taxon>
        <taxon>Serpulaceae</taxon>
        <taxon>Serpula</taxon>
    </lineage>
</organism>
<dbReference type="EMBL" id="GL945443">
    <property type="protein sequence ID" value="EGO19732.1"/>
    <property type="molecule type" value="Genomic_DNA"/>
</dbReference>
<dbReference type="OrthoDB" id="3250989at2759"/>
<feature type="compositionally biased region" description="Basic and acidic residues" evidence="1">
    <location>
        <begin position="104"/>
        <end position="115"/>
    </location>
</feature>
<sequence length="115" mass="12973">MAHIATSELCYVVYMPDNPSAQCYPFDLPEGAKVADLEDKIRAHASYKHASEGENIILLKCGELSMEPENTLLNRATEWLREHSSGSKMTPAHRLKRYFPRGPAPEDHEKIDMSS</sequence>
<reference evidence="2" key="1">
    <citation type="submission" date="2011-04" db="EMBL/GenBank/DDBJ databases">
        <title>Evolution of plant cell wall degrading machinery underlies the functional diversity of forest fungi.</title>
        <authorList>
            <consortium name="US DOE Joint Genome Institute (JGI-PGF)"/>
            <person name="Eastwood D.C."/>
            <person name="Floudas D."/>
            <person name="Binder M."/>
            <person name="Majcherczyk A."/>
            <person name="Schneider P."/>
            <person name="Aerts A."/>
            <person name="Asiegbu F.O."/>
            <person name="Baker S.E."/>
            <person name="Barry K."/>
            <person name="Bendiksby M."/>
            <person name="Blumentritt M."/>
            <person name="Coutinho P.M."/>
            <person name="Cullen D."/>
            <person name="Cullen D."/>
            <person name="Gathman A."/>
            <person name="Goodell B."/>
            <person name="Henrissat B."/>
            <person name="Ihrmark K."/>
            <person name="Kauserud H."/>
            <person name="Kohler A."/>
            <person name="LaButti K."/>
            <person name="Lapidus A."/>
            <person name="Lavin J.L."/>
            <person name="Lee Y.-H."/>
            <person name="Lindquist E."/>
            <person name="Lilly W."/>
            <person name="Lucas S."/>
            <person name="Morin E."/>
            <person name="Murat C."/>
            <person name="Oguiza J.A."/>
            <person name="Park J."/>
            <person name="Pisabarro A.G."/>
            <person name="Riley R."/>
            <person name="Rosling A."/>
            <person name="Salamov A."/>
            <person name="Schmidt O."/>
            <person name="Schmutz J."/>
            <person name="Skrede I."/>
            <person name="Stenlid J."/>
            <person name="Wiebenga A."/>
            <person name="Xie X."/>
            <person name="Kues U."/>
            <person name="Hibbett D.S."/>
            <person name="Hoffmeister D."/>
            <person name="Hogberg N."/>
            <person name="Martin F."/>
            <person name="Grigoriev I.V."/>
            <person name="Watkinson S.C."/>
        </authorList>
    </citation>
    <scope>NUCLEOTIDE SEQUENCE</scope>
    <source>
        <strain evidence="2">S7.9</strain>
    </source>
</reference>
<accession>F8PBU5</accession>
<dbReference type="KEGG" id="sla:SERLADRAFT_402439"/>
<feature type="region of interest" description="Disordered" evidence="1">
    <location>
        <begin position="82"/>
        <end position="115"/>
    </location>
</feature>
<dbReference type="Proteomes" id="UP000008064">
    <property type="component" value="Unassembled WGS sequence"/>
</dbReference>